<proteinExistence type="predicted"/>
<dbReference type="EMBL" id="NHYE01001107">
    <property type="protein sequence ID" value="PPQ98489.1"/>
    <property type="molecule type" value="Genomic_DNA"/>
</dbReference>
<gene>
    <name evidence="1" type="ORF">CVT26_013890</name>
</gene>
<keyword evidence="2" id="KW-1185">Reference proteome</keyword>
<organism evidence="1 2">
    <name type="scientific">Gymnopilus dilepis</name>
    <dbReference type="NCBI Taxonomy" id="231916"/>
    <lineage>
        <taxon>Eukaryota</taxon>
        <taxon>Fungi</taxon>
        <taxon>Dikarya</taxon>
        <taxon>Basidiomycota</taxon>
        <taxon>Agaricomycotina</taxon>
        <taxon>Agaricomycetes</taxon>
        <taxon>Agaricomycetidae</taxon>
        <taxon>Agaricales</taxon>
        <taxon>Agaricineae</taxon>
        <taxon>Hymenogastraceae</taxon>
        <taxon>Gymnopilus</taxon>
    </lineage>
</organism>
<dbReference type="Proteomes" id="UP000284706">
    <property type="component" value="Unassembled WGS sequence"/>
</dbReference>
<sequence>MSSSLGSEQTGVKEALGLPVQLMKPPDTYIWLYQELFLYMTPRENKFQSYSTRRTREIKHGALTKTLYISML</sequence>
<protein>
    <submittedName>
        <fullName evidence="1">Uncharacterized protein</fullName>
    </submittedName>
</protein>
<dbReference type="AlphaFoldDB" id="A0A409Y698"/>
<comment type="caution">
    <text evidence="1">The sequence shown here is derived from an EMBL/GenBank/DDBJ whole genome shotgun (WGS) entry which is preliminary data.</text>
</comment>
<evidence type="ECO:0000313" key="1">
    <source>
        <dbReference type="EMBL" id="PPQ98489.1"/>
    </source>
</evidence>
<name>A0A409Y698_9AGAR</name>
<reference evidence="1 2" key="1">
    <citation type="journal article" date="2018" name="Evol. Lett.">
        <title>Horizontal gene cluster transfer increased hallucinogenic mushroom diversity.</title>
        <authorList>
            <person name="Reynolds H.T."/>
            <person name="Vijayakumar V."/>
            <person name="Gluck-Thaler E."/>
            <person name="Korotkin H.B."/>
            <person name="Matheny P.B."/>
            <person name="Slot J.C."/>
        </authorList>
    </citation>
    <scope>NUCLEOTIDE SEQUENCE [LARGE SCALE GENOMIC DNA]</scope>
    <source>
        <strain evidence="1 2">SRW20</strain>
    </source>
</reference>
<dbReference type="InParanoid" id="A0A409Y698"/>
<accession>A0A409Y698</accession>
<evidence type="ECO:0000313" key="2">
    <source>
        <dbReference type="Proteomes" id="UP000284706"/>
    </source>
</evidence>